<keyword evidence="2" id="KW-1185">Reference proteome</keyword>
<dbReference type="Proteomes" id="UP000708208">
    <property type="component" value="Unassembled WGS sequence"/>
</dbReference>
<reference evidence="1" key="1">
    <citation type="submission" date="2021-06" db="EMBL/GenBank/DDBJ databases">
        <authorList>
            <person name="Hodson N. C."/>
            <person name="Mongue J. A."/>
            <person name="Jaron S. K."/>
        </authorList>
    </citation>
    <scope>NUCLEOTIDE SEQUENCE</scope>
</reference>
<dbReference type="AlphaFoldDB" id="A0A8J2PAN3"/>
<sequence length="44" mass="4901">QKFLSLGTYFYAVIALPQPTLSNYAQGLKSKDHKKSCHTCSDIP</sequence>
<organism evidence="1 2">
    <name type="scientific">Allacma fusca</name>
    <dbReference type="NCBI Taxonomy" id="39272"/>
    <lineage>
        <taxon>Eukaryota</taxon>
        <taxon>Metazoa</taxon>
        <taxon>Ecdysozoa</taxon>
        <taxon>Arthropoda</taxon>
        <taxon>Hexapoda</taxon>
        <taxon>Collembola</taxon>
        <taxon>Symphypleona</taxon>
        <taxon>Sminthuridae</taxon>
        <taxon>Allacma</taxon>
    </lineage>
</organism>
<evidence type="ECO:0000313" key="1">
    <source>
        <dbReference type="EMBL" id="CAG7729726.1"/>
    </source>
</evidence>
<evidence type="ECO:0000313" key="2">
    <source>
        <dbReference type="Proteomes" id="UP000708208"/>
    </source>
</evidence>
<gene>
    <name evidence="1" type="ORF">AFUS01_LOCUS18420</name>
</gene>
<feature type="non-terminal residue" evidence="1">
    <location>
        <position position="44"/>
    </location>
</feature>
<protein>
    <submittedName>
        <fullName evidence="1">Uncharacterized protein</fullName>
    </submittedName>
</protein>
<dbReference type="EMBL" id="CAJVCH010183126">
    <property type="protein sequence ID" value="CAG7729726.1"/>
    <property type="molecule type" value="Genomic_DNA"/>
</dbReference>
<proteinExistence type="predicted"/>
<name>A0A8J2PAN3_9HEXA</name>
<accession>A0A8J2PAN3</accession>
<comment type="caution">
    <text evidence="1">The sequence shown here is derived from an EMBL/GenBank/DDBJ whole genome shotgun (WGS) entry which is preliminary data.</text>
</comment>